<dbReference type="PANTHER" id="PTHR43711:SF26">
    <property type="entry name" value="SENSOR HISTIDINE KINASE RCSC"/>
    <property type="match status" value="1"/>
</dbReference>
<gene>
    <name evidence="8" type="ORF">KEM10_05745</name>
</gene>
<evidence type="ECO:0000256" key="2">
    <source>
        <dbReference type="ARBA" id="ARBA00012438"/>
    </source>
</evidence>
<dbReference type="EC" id="2.7.13.3" evidence="2"/>
<evidence type="ECO:0000313" key="8">
    <source>
        <dbReference type="EMBL" id="MBS2097774.1"/>
    </source>
</evidence>
<keyword evidence="5" id="KW-0418">Kinase</keyword>
<evidence type="ECO:0000256" key="1">
    <source>
        <dbReference type="ARBA" id="ARBA00000085"/>
    </source>
</evidence>
<keyword evidence="3" id="KW-0597">Phosphoprotein</keyword>
<evidence type="ECO:0000259" key="7">
    <source>
        <dbReference type="PROSITE" id="PS50109"/>
    </source>
</evidence>
<dbReference type="InterPro" id="IPR036097">
    <property type="entry name" value="HisK_dim/P_sf"/>
</dbReference>
<dbReference type="Gene3D" id="3.30.450.40">
    <property type="match status" value="1"/>
</dbReference>
<dbReference type="InterPro" id="IPR029016">
    <property type="entry name" value="GAF-like_dom_sf"/>
</dbReference>
<dbReference type="InterPro" id="IPR003594">
    <property type="entry name" value="HATPase_dom"/>
</dbReference>
<dbReference type="InterPro" id="IPR003661">
    <property type="entry name" value="HisK_dim/P_dom"/>
</dbReference>
<sequence length="470" mass="54090">MDWTKLFFRNRKHNNLLRSFKKIEPIIHEIFAPGNRFVGKDFFQFIGQKSCEIAGADLLMIGKFDAKEQLIKSLVYCSKDEVFNNISYHLNESPCKQVFGNEIYSIKEGAWEQFSSDAPFADSVVEGYIGIPLFNSSNEPIGIIVALFKNPIRKHLKTIESLLFLFTSRLSTEIEHLQAKEDIKKRNVELELMHRALKDKNKKLDYSVAEMRKAQLKSKEYDQLKSTFLANLSHEIRTPMNVILGFMELLKSDSLTVEEREEYVEIINFNGLQLLKVMDDLIDISKLQTRLLQEEFSRLILNNLMYKVHVHFTKQAALLKKDLSINFYNGLEDGKDIIVTDEDGLTKVLKHLLDNALKFTRDGGEITFGYELHGEELIFSVKDNGVGVQPGKEDVIFDMFRQGQDDMKREFGGNGLGLAISKKYIETLGGKIWLDKEYMDGARFCFSIPFEPSMARKATTKKQPLTNQYL</sequence>
<dbReference type="InterPro" id="IPR005467">
    <property type="entry name" value="His_kinase_dom"/>
</dbReference>
<dbReference type="InterPro" id="IPR036890">
    <property type="entry name" value="HATPase_C_sf"/>
</dbReference>
<keyword evidence="6" id="KW-0902">Two-component regulatory system</keyword>
<dbReference type="Gene3D" id="1.10.287.130">
    <property type="match status" value="1"/>
</dbReference>
<evidence type="ECO:0000313" key="9">
    <source>
        <dbReference type="Proteomes" id="UP000708576"/>
    </source>
</evidence>
<comment type="caution">
    <text evidence="8">The sequence shown here is derived from an EMBL/GenBank/DDBJ whole genome shotgun (WGS) entry which is preliminary data.</text>
</comment>
<dbReference type="PROSITE" id="PS50109">
    <property type="entry name" value="HIS_KIN"/>
    <property type="match status" value="1"/>
</dbReference>
<dbReference type="InterPro" id="IPR004358">
    <property type="entry name" value="Sig_transdc_His_kin-like_C"/>
</dbReference>
<protein>
    <recommendedName>
        <fullName evidence="2">histidine kinase</fullName>
        <ecNumber evidence="2">2.7.13.3</ecNumber>
    </recommendedName>
</protein>
<dbReference type="Pfam" id="PF02518">
    <property type="entry name" value="HATPase_c"/>
    <property type="match status" value="1"/>
</dbReference>
<keyword evidence="9" id="KW-1185">Reference proteome</keyword>
<dbReference type="SUPFAM" id="SSF55781">
    <property type="entry name" value="GAF domain-like"/>
    <property type="match status" value="1"/>
</dbReference>
<dbReference type="PRINTS" id="PR00344">
    <property type="entry name" value="BCTRLSENSOR"/>
</dbReference>
<dbReference type="SUPFAM" id="SSF47384">
    <property type="entry name" value="Homodimeric domain of signal transducing histidine kinase"/>
    <property type="match status" value="1"/>
</dbReference>
<accession>A0ABS5JSD1</accession>
<dbReference type="SMART" id="SM00387">
    <property type="entry name" value="HATPase_c"/>
    <property type="match status" value="1"/>
</dbReference>
<comment type="catalytic activity">
    <reaction evidence="1">
        <text>ATP + protein L-histidine = ADP + protein N-phospho-L-histidine.</text>
        <dbReference type="EC" id="2.7.13.3"/>
    </reaction>
</comment>
<evidence type="ECO:0000256" key="6">
    <source>
        <dbReference type="ARBA" id="ARBA00023012"/>
    </source>
</evidence>
<dbReference type="Proteomes" id="UP000708576">
    <property type="component" value="Unassembled WGS sequence"/>
</dbReference>
<evidence type="ECO:0000256" key="4">
    <source>
        <dbReference type="ARBA" id="ARBA00022679"/>
    </source>
</evidence>
<evidence type="ECO:0000256" key="3">
    <source>
        <dbReference type="ARBA" id="ARBA00022553"/>
    </source>
</evidence>
<organism evidence="8 9">
    <name type="scientific">Carboxylicivirga linearis</name>
    <dbReference type="NCBI Taxonomy" id="1628157"/>
    <lineage>
        <taxon>Bacteria</taxon>
        <taxon>Pseudomonadati</taxon>
        <taxon>Bacteroidota</taxon>
        <taxon>Bacteroidia</taxon>
        <taxon>Marinilabiliales</taxon>
        <taxon>Marinilabiliaceae</taxon>
        <taxon>Carboxylicivirga</taxon>
    </lineage>
</organism>
<dbReference type="CDD" id="cd00082">
    <property type="entry name" value="HisKA"/>
    <property type="match status" value="1"/>
</dbReference>
<dbReference type="InterPro" id="IPR050736">
    <property type="entry name" value="Sensor_HK_Regulatory"/>
</dbReference>
<dbReference type="SMART" id="SM00388">
    <property type="entry name" value="HisKA"/>
    <property type="match status" value="1"/>
</dbReference>
<dbReference type="RefSeq" id="WP_212214624.1">
    <property type="nucleotide sequence ID" value="NZ_JAGUCO010000003.1"/>
</dbReference>
<dbReference type="Gene3D" id="3.30.565.10">
    <property type="entry name" value="Histidine kinase-like ATPase, C-terminal domain"/>
    <property type="match status" value="1"/>
</dbReference>
<evidence type="ECO:0000256" key="5">
    <source>
        <dbReference type="ARBA" id="ARBA00022777"/>
    </source>
</evidence>
<feature type="domain" description="Histidine kinase" evidence="7">
    <location>
        <begin position="231"/>
        <end position="452"/>
    </location>
</feature>
<dbReference type="Pfam" id="PF00512">
    <property type="entry name" value="HisKA"/>
    <property type="match status" value="1"/>
</dbReference>
<keyword evidence="4" id="KW-0808">Transferase</keyword>
<dbReference type="EMBL" id="JAGUCO010000003">
    <property type="protein sequence ID" value="MBS2097774.1"/>
    <property type="molecule type" value="Genomic_DNA"/>
</dbReference>
<dbReference type="PANTHER" id="PTHR43711">
    <property type="entry name" value="TWO-COMPONENT HISTIDINE KINASE"/>
    <property type="match status" value="1"/>
</dbReference>
<dbReference type="SUPFAM" id="SSF55874">
    <property type="entry name" value="ATPase domain of HSP90 chaperone/DNA topoisomerase II/histidine kinase"/>
    <property type="match status" value="1"/>
</dbReference>
<reference evidence="8 9" key="1">
    <citation type="journal article" date="2015" name="Int. J. Syst. Evol. Microbiol.">
        <title>Carboxylicivirga linearis sp. nov., isolated from a sea cucumber culture pond.</title>
        <authorList>
            <person name="Wang F.Q."/>
            <person name="Zhou Y.X."/>
            <person name="Lin X.Z."/>
            <person name="Chen G.J."/>
            <person name="Du Z.J."/>
        </authorList>
    </citation>
    <scope>NUCLEOTIDE SEQUENCE [LARGE SCALE GENOMIC DNA]</scope>
    <source>
        <strain evidence="8 9">FB218</strain>
    </source>
</reference>
<proteinExistence type="predicted"/>
<name>A0ABS5JSD1_9BACT</name>